<sequence length="51" mass="5933">MDFWVVEEEPVPELTYDDLKNEIYNEDAFPISGEQNFNITLSTQSRCISTC</sequence>
<dbReference type="EMBL" id="JBBWWR010000017">
    <property type="protein sequence ID" value="KAK8945925.1"/>
    <property type="molecule type" value="Genomic_DNA"/>
</dbReference>
<name>A0ABR2LNX5_9ASPA</name>
<evidence type="ECO:0000313" key="1">
    <source>
        <dbReference type="EMBL" id="KAK8945925.1"/>
    </source>
</evidence>
<organism evidence="1 2">
    <name type="scientific">Platanthera guangdongensis</name>
    <dbReference type="NCBI Taxonomy" id="2320717"/>
    <lineage>
        <taxon>Eukaryota</taxon>
        <taxon>Viridiplantae</taxon>
        <taxon>Streptophyta</taxon>
        <taxon>Embryophyta</taxon>
        <taxon>Tracheophyta</taxon>
        <taxon>Spermatophyta</taxon>
        <taxon>Magnoliopsida</taxon>
        <taxon>Liliopsida</taxon>
        <taxon>Asparagales</taxon>
        <taxon>Orchidaceae</taxon>
        <taxon>Orchidoideae</taxon>
        <taxon>Orchideae</taxon>
        <taxon>Orchidinae</taxon>
        <taxon>Platanthera</taxon>
    </lineage>
</organism>
<keyword evidence="2" id="KW-1185">Reference proteome</keyword>
<evidence type="ECO:0000313" key="2">
    <source>
        <dbReference type="Proteomes" id="UP001412067"/>
    </source>
</evidence>
<gene>
    <name evidence="1" type="ORF">KSP40_PGU013354</name>
</gene>
<comment type="caution">
    <text evidence="1">The sequence shown here is derived from an EMBL/GenBank/DDBJ whole genome shotgun (WGS) entry which is preliminary data.</text>
</comment>
<protein>
    <submittedName>
        <fullName evidence="1">Uncharacterized protein</fullName>
    </submittedName>
</protein>
<accession>A0ABR2LNX5</accession>
<dbReference type="Proteomes" id="UP001412067">
    <property type="component" value="Unassembled WGS sequence"/>
</dbReference>
<reference evidence="1 2" key="1">
    <citation type="journal article" date="2022" name="Nat. Plants">
        <title>Genomes of leafy and leafless Platanthera orchids illuminate the evolution of mycoheterotrophy.</title>
        <authorList>
            <person name="Li M.H."/>
            <person name="Liu K.W."/>
            <person name="Li Z."/>
            <person name="Lu H.C."/>
            <person name="Ye Q.L."/>
            <person name="Zhang D."/>
            <person name="Wang J.Y."/>
            <person name="Li Y.F."/>
            <person name="Zhong Z.M."/>
            <person name="Liu X."/>
            <person name="Yu X."/>
            <person name="Liu D.K."/>
            <person name="Tu X.D."/>
            <person name="Liu B."/>
            <person name="Hao Y."/>
            <person name="Liao X.Y."/>
            <person name="Jiang Y.T."/>
            <person name="Sun W.H."/>
            <person name="Chen J."/>
            <person name="Chen Y.Q."/>
            <person name="Ai Y."/>
            <person name="Zhai J.W."/>
            <person name="Wu S.S."/>
            <person name="Zhou Z."/>
            <person name="Hsiao Y.Y."/>
            <person name="Wu W.L."/>
            <person name="Chen Y.Y."/>
            <person name="Lin Y.F."/>
            <person name="Hsu J.L."/>
            <person name="Li C.Y."/>
            <person name="Wang Z.W."/>
            <person name="Zhao X."/>
            <person name="Zhong W.Y."/>
            <person name="Ma X.K."/>
            <person name="Ma L."/>
            <person name="Huang J."/>
            <person name="Chen G.Z."/>
            <person name="Huang M.Z."/>
            <person name="Huang L."/>
            <person name="Peng D.H."/>
            <person name="Luo Y.B."/>
            <person name="Zou S.Q."/>
            <person name="Chen S.P."/>
            <person name="Lan S."/>
            <person name="Tsai W.C."/>
            <person name="Van de Peer Y."/>
            <person name="Liu Z.J."/>
        </authorList>
    </citation>
    <scope>NUCLEOTIDE SEQUENCE [LARGE SCALE GENOMIC DNA]</scope>
    <source>
        <strain evidence="1">Lor288</strain>
    </source>
</reference>
<proteinExistence type="predicted"/>